<name>A0ABR0AWD3_9CRUS</name>
<evidence type="ECO:0000313" key="2">
    <source>
        <dbReference type="Proteomes" id="UP001234178"/>
    </source>
</evidence>
<organism evidence="1 2">
    <name type="scientific">Daphnia magna</name>
    <dbReference type="NCBI Taxonomy" id="35525"/>
    <lineage>
        <taxon>Eukaryota</taxon>
        <taxon>Metazoa</taxon>
        <taxon>Ecdysozoa</taxon>
        <taxon>Arthropoda</taxon>
        <taxon>Crustacea</taxon>
        <taxon>Branchiopoda</taxon>
        <taxon>Diplostraca</taxon>
        <taxon>Cladocera</taxon>
        <taxon>Anomopoda</taxon>
        <taxon>Daphniidae</taxon>
        <taxon>Daphnia</taxon>
    </lineage>
</organism>
<gene>
    <name evidence="1" type="ORF">OUZ56_022425</name>
</gene>
<comment type="caution">
    <text evidence="1">The sequence shown here is derived from an EMBL/GenBank/DDBJ whole genome shotgun (WGS) entry which is preliminary data.</text>
</comment>
<accession>A0ABR0AWD3</accession>
<dbReference type="EMBL" id="JAOYFB010000039">
    <property type="protein sequence ID" value="KAK4029433.1"/>
    <property type="molecule type" value="Genomic_DNA"/>
</dbReference>
<protein>
    <submittedName>
        <fullName evidence="1">Uncharacterized protein</fullName>
    </submittedName>
</protein>
<proteinExistence type="predicted"/>
<dbReference type="Proteomes" id="UP001234178">
    <property type="component" value="Unassembled WGS sequence"/>
</dbReference>
<reference evidence="1 2" key="1">
    <citation type="journal article" date="2023" name="Nucleic Acids Res.">
        <title>The hologenome of Daphnia magna reveals possible DNA methylation and microbiome-mediated evolution of the host genome.</title>
        <authorList>
            <person name="Chaturvedi A."/>
            <person name="Li X."/>
            <person name="Dhandapani V."/>
            <person name="Marshall H."/>
            <person name="Kissane S."/>
            <person name="Cuenca-Cambronero M."/>
            <person name="Asole G."/>
            <person name="Calvet F."/>
            <person name="Ruiz-Romero M."/>
            <person name="Marangio P."/>
            <person name="Guigo R."/>
            <person name="Rago D."/>
            <person name="Mirbahai L."/>
            <person name="Eastwood N."/>
            <person name="Colbourne J.K."/>
            <person name="Zhou J."/>
            <person name="Mallon E."/>
            <person name="Orsini L."/>
        </authorList>
    </citation>
    <scope>NUCLEOTIDE SEQUENCE [LARGE SCALE GENOMIC DNA]</scope>
    <source>
        <strain evidence="1">LRV0_1</strain>
    </source>
</reference>
<sequence>MESLDWFTTKSQGPLILAHFWQQRRPGGYGELFGLVLYGRPANERRKDRTPGRRAVNVRLVAPCAPDGFAIKTGCNSKARKTKFM</sequence>
<keyword evidence="2" id="KW-1185">Reference proteome</keyword>
<evidence type="ECO:0000313" key="1">
    <source>
        <dbReference type="EMBL" id="KAK4029433.1"/>
    </source>
</evidence>